<gene>
    <name evidence="1" type="ORF">VOLCADRAFT_94518</name>
</gene>
<reference evidence="1 2" key="1">
    <citation type="journal article" date="2010" name="Science">
        <title>Genomic analysis of organismal complexity in the multicellular green alga Volvox carteri.</title>
        <authorList>
            <person name="Prochnik S.E."/>
            <person name="Umen J."/>
            <person name="Nedelcu A.M."/>
            <person name="Hallmann A."/>
            <person name="Miller S.M."/>
            <person name="Nishii I."/>
            <person name="Ferris P."/>
            <person name="Kuo A."/>
            <person name="Mitros T."/>
            <person name="Fritz-Laylin L.K."/>
            <person name="Hellsten U."/>
            <person name="Chapman J."/>
            <person name="Simakov O."/>
            <person name="Rensing S.A."/>
            <person name="Terry A."/>
            <person name="Pangilinan J."/>
            <person name="Kapitonov V."/>
            <person name="Jurka J."/>
            <person name="Salamov A."/>
            <person name="Shapiro H."/>
            <person name="Schmutz J."/>
            <person name="Grimwood J."/>
            <person name="Lindquist E."/>
            <person name="Lucas S."/>
            <person name="Grigoriev I.V."/>
            <person name="Schmitt R."/>
            <person name="Kirk D."/>
            <person name="Rokhsar D.S."/>
        </authorList>
    </citation>
    <scope>NUCLEOTIDE SEQUENCE [LARGE SCALE GENOMIC DNA]</scope>
    <source>
        <strain evidence="2">f. Nagariensis / Eve</strain>
    </source>
</reference>
<protein>
    <submittedName>
        <fullName evidence="1">Uncharacterized protein</fullName>
    </submittedName>
</protein>
<keyword evidence="2" id="KW-1185">Reference proteome</keyword>
<sequence>MASIFTVTYFLKKGGLMMIDHADQNCTCTTAEFPVAFGHSHHSGHTWDLLEAPVHITLLPNRADLLKTVRVRVRFSLSPTALAAPPSPTPLLYVHILGTPFSCRMALHGLLPPAQLAF</sequence>
<evidence type="ECO:0000313" key="2">
    <source>
        <dbReference type="Proteomes" id="UP000001058"/>
    </source>
</evidence>
<accession>D8U502</accession>
<dbReference type="EMBL" id="GL378359">
    <property type="protein sequence ID" value="EFJ45061.1"/>
    <property type="molecule type" value="Genomic_DNA"/>
</dbReference>
<dbReference type="AlphaFoldDB" id="D8U502"/>
<dbReference type="KEGG" id="vcn:VOLCADRAFT_94518"/>
<dbReference type="InParanoid" id="D8U502"/>
<proteinExistence type="predicted"/>
<name>D8U502_VOLCA</name>
<dbReference type="RefSeq" id="XP_002953737.1">
    <property type="nucleotide sequence ID" value="XM_002953691.1"/>
</dbReference>
<organism evidence="2">
    <name type="scientific">Volvox carteri f. nagariensis</name>
    <dbReference type="NCBI Taxonomy" id="3068"/>
    <lineage>
        <taxon>Eukaryota</taxon>
        <taxon>Viridiplantae</taxon>
        <taxon>Chlorophyta</taxon>
        <taxon>core chlorophytes</taxon>
        <taxon>Chlorophyceae</taxon>
        <taxon>CS clade</taxon>
        <taxon>Chlamydomonadales</taxon>
        <taxon>Volvocaceae</taxon>
        <taxon>Volvox</taxon>
    </lineage>
</organism>
<dbReference type="Proteomes" id="UP000001058">
    <property type="component" value="Unassembled WGS sequence"/>
</dbReference>
<dbReference type="GeneID" id="9616900"/>
<evidence type="ECO:0000313" key="1">
    <source>
        <dbReference type="EMBL" id="EFJ45061.1"/>
    </source>
</evidence>